<keyword evidence="4" id="KW-0472">Membrane</keyword>
<feature type="domain" description="Protein kinase" evidence="6">
    <location>
        <begin position="221"/>
        <end position="502"/>
    </location>
</feature>
<keyword evidence="4" id="KW-0812">Transmembrane</keyword>
<keyword evidence="5" id="KW-0732">Signal</keyword>
<feature type="transmembrane region" description="Helical" evidence="4">
    <location>
        <begin position="114"/>
        <end position="138"/>
    </location>
</feature>
<dbReference type="RefSeq" id="XP_056693433.1">
    <property type="nucleotide sequence ID" value="XM_056837455.1"/>
</dbReference>
<organism evidence="7 8">
    <name type="scientific">Spinacia oleracea</name>
    <name type="common">Spinach</name>
    <dbReference type="NCBI Taxonomy" id="3562"/>
    <lineage>
        <taxon>Eukaryota</taxon>
        <taxon>Viridiplantae</taxon>
        <taxon>Streptophyta</taxon>
        <taxon>Embryophyta</taxon>
        <taxon>Tracheophyta</taxon>
        <taxon>Spermatophyta</taxon>
        <taxon>Magnoliopsida</taxon>
        <taxon>eudicotyledons</taxon>
        <taxon>Gunneridae</taxon>
        <taxon>Pentapetalae</taxon>
        <taxon>Caryophyllales</taxon>
        <taxon>Chenopodiaceae</taxon>
        <taxon>Chenopodioideae</taxon>
        <taxon>Anserineae</taxon>
        <taxon>Spinacia</taxon>
    </lineage>
</organism>
<dbReference type="SMART" id="SM00220">
    <property type="entry name" value="S_TKc"/>
    <property type="match status" value="1"/>
</dbReference>
<keyword evidence="3" id="KW-0067">ATP-binding</keyword>
<reference evidence="8" key="2">
    <citation type="submission" date="2025-08" db="UniProtKB">
        <authorList>
            <consortium name="RefSeq"/>
        </authorList>
    </citation>
    <scope>IDENTIFICATION</scope>
    <source>
        <tissue evidence="8">Leaf</tissue>
    </source>
</reference>
<keyword evidence="1" id="KW-0723">Serine/threonine-protein kinase</keyword>
<protein>
    <submittedName>
        <fullName evidence="8">Receptor-like serine/threonine-protein kinase NCRK isoform X2</fullName>
    </submittedName>
</protein>
<dbReference type="SUPFAM" id="SSF56112">
    <property type="entry name" value="Protein kinase-like (PK-like)"/>
    <property type="match status" value="1"/>
</dbReference>
<evidence type="ECO:0000313" key="7">
    <source>
        <dbReference type="Proteomes" id="UP000813463"/>
    </source>
</evidence>
<dbReference type="Proteomes" id="UP000813463">
    <property type="component" value="Chromosome 2"/>
</dbReference>
<dbReference type="Gene3D" id="3.30.200.20">
    <property type="entry name" value="Phosphorylase Kinase, domain 1"/>
    <property type="match status" value="1"/>
</dbReference>
<dbReference type="PROSITE" id="PS00108">
    <property type="entry name" value="PROTEIN_KINASE_ST"/>
    <property type="match status" value="1"/>
</dbReference>
<keyword evidence="1" id="KW-0418">Kinase</keyword>
<dbReference type="GeneID" id="110803666"/>
<evidence type="ECO:0000259" key="6">
    <source>
        <dbReference type="PROSITE" id="PS50011"/>
    </source>
</evidence>
<evidence type="ECO:0000256" key="1">
    <source>
        <dbReference type="ARBA" id="ARBA00022527"/>
    </source>
</evidence>
<keyword evidence="7" id="KW-1185">Reference proteome</keyword>
<dbReference type="PANTHER" id="PTHR47989">
    <property type="entry name" value="OS01G0750732 PROTEIN"/>
    <property type="match status" value="1"/>
</dbReference>
<feature type="signal peptide" evidence="5">
    <location>
        <begin position="1"/>
        <end position="23"/>
    </location>
</feature>
<dbReference type="CDD" id="cd14066">
    <property type="entry name" value="STKc_IRAK"/>
    <property type="match status" value="1"/>
</dbReference>
<proteinExistence type="predicted"/>
<accession>A0ABM3RCT6</accession>
<dbReference type="InterPro" id="IPR008271">
    <property type="entry name" value="Ser/Thr_kinase_AS"/>
</dbReference>
<keyword evidence="4" id="KW-1133">Transmembrane helix</keyword>
<evidence type="ECO:0000256" key="2">
    <source>
        <dbReference type="ARBA" id="ARBA00022741"/>
    </source>
</evidence>
<keyword evidence="2" id="KW-0547">Nucleotide-binding</keyword>
<dbReference type="Gene3D" id="1.10.510.10">
    <property type="entry name" value="Transferase(Phosphotransferase) domain 1"/>
    <property type="match status" value="1"/>
</dbReference>
<dbReference type="InterPro" id="IPR000719">
    <property type="entry name" value="Prot_kinase_dom"/>
</dbReference>
<dbReference type="Pfam" id="PF00069">
    <property type="entry name" value="Pkinase"/>
    <property type="match status" value="1"/>
</dbReference>
<evidence type="ECO:0000256" key="4">
    <source>
        <dbReference type="SAM" id="Phobius"/>
    </source>
</evidence>
<evidence type="ECO:0000256" key="3">
    <source>
        <dbReference type="ARBA" id="ARBA00022840"/>
    </source>
</evidence>
<dbReference type="PROSITE" id="PS50011">
    <property type="entry name" value="PROTEIN_KINASE_DOM"/>
    <property type="match status" value="1"/>
</dbReference>
<evidence type="ECO:0000313" key="8">
    <source>
        <dbReference type="RefSeq" id="XP_056693433.1"/>
    </source>
</evidence>
<name>A0ABM3RCT6_SPIOL</name>
<evidence type="ECO:0000256" key="5">
    <source>
        <dbReference type="SAM" id="SignalP"/>
    </source>
</evidence>
<keyword evidence="1" id="KW-0808">Transferase</keyword>
<reference evidence="7" key="1">
    <citation type="journal article" date="2021" name="Nat. Commun.">
        <title>Genomic analyses provide insights into spinach domestication and the genetic basis of agronomic traits.</title>
        <authorList>
            <person name="Cai X."/>
            <person name="Sun X."/>
            <person name="Xu C."/>
            <person name="Sun H."/>
            <person name="Wang X."/>
            <person name="Ge C."/>
            <person name="Zhang Z."/>
            <person name="Wang Q."/>
            <person name="Fei Z."/>
            <person name="Jiao C."/>
            <person name="Wang Q."/>
        </authorList>
    </citation>
    <scope>NUCLEOTIDE SEQUENCE [LARGE SCALE GENOMIC DNA]</scope>
    <source>
        <strain evidence="7">cv. Varoflay</strain>
    </source>
</reference>
<dbReference type="InterPro" id="IPR011009">
    <property type="entry name" value="Kinase-like_dom_sf"/>
</dbReference>
<sequence length="627" mass="69399">MKIQLQIAITPLLFLICIQQITCEQVSNTSGTRWTCSCSSANQETQQSINAANCSTSCACQPVIVGSAGTTWTCFCSSGELPTLAADNQNSNCFTGCNCTSGPQVPRKSISSRVVIVLFVCLVLITFAFISSIIWYFYASKKCEPQNTFSDRGSSLHSTTDLIKHQFLSQSPFRNNVGFTKNPIAGCIGLVSQLFRSKMRIINGTATHFTYSELEHATNKFSHDNLIGVGGCSYVYRGHLKDGRTVAVKRLKAFKGLDSDTEFCKEVEIISRLHHYHIVPLLGYCCISLGKQNERLLIFEYLPNGNLRDCLDGEKLLDWDTRVAIALGAARGLEYLHEAAAPRIFHRDVKSTNILLDENWKPKVTDLGMAKCLSTDGFPSCSSSPERIQGTFGYFAPEYAIVGRGSLKSDVFSFGVVLLELITGRTPIFNVSDKADESLVIWAAPRLQDSRRVMSELPDPNLKRQFPEEELQIMAYLAKECLLLDPECRPSMSEVVQVLSTIAPNVSTRRRFPINLFQNLSSNSMKAEQPVLEKSTSQVEVVVDSEELKQMCQSRWSSRCSLSSDIERTLLADSIGKSVDLSSVQYVNSLLYLTSSGSHSSNSNSDGDEIVDLTEPRLESFSIGNDH</sequence>
<dbReference type="PANTHER" id="PTHR47989:SF23">
    <property type="entry name" value="RECEPTOR-LIKE SERINE_THREONINE-PROTEIN KINASE NCRK ISOFORM X1"/>
    <property type="match status" value="1"/>
</dbReference>
<gene>
    <name evidence="8" type="primary">LOC110803666</name>
</gene>
<feature type="chain" id="PRO_5045468816" evidence="5">
    <location>
        <begin position="24"/>
        <end position="627"/>
    </location>
</feature>